<evidence type="ECO:0008006" key="3">
    <source>
        <dbReference type="Google" id="ProtNLM"/>
    </source>
</evidence>
<dbReference type="eggNOG" id="ENOG502ZURT">
    <property type="taxonomic scope" value="Bacteria"/>
</dbReference>
<dbReference type="eggNOG" id="ENOG502ZG4E">
    <property type="taxonomic scope" value="Bacteria"/>
</dbReference>
<accession>A0A179BQL2</accession>
<evidence type="ECO:0000313" key="2">
    <source>
        <dbReference type="EMBL" id="OAP93610.1"/>
    </source>
</evidence>
<protein>
    <recommendedName>
        <fullName evidence="3">Phage holin family protein</fullName>
    </recommendedName>
</protein>
<name>A0A179BQL2_RHILE</name>
<dbReference type="EMBL" id="LWBS01000272">
    <property type="protein sequence ID" value="OAP93610.1"/>
    <property type="molecule type" value="Genomic_DNA"/>
</dbReference>
<feature type="transmembrane region" description="Helical" evidence="1">
    <location>
        <begin position="26"/>
        <end position="51"/>
    </location>
</feature>
<evidence type="ECO:0000256" key="1">
    <source>
        <dbReference type="SAM" id="Phobius"/>
    </source>
</evidence>
<keyword evidence="1" id="KW-0472">Membrane</keyword>
<organism evidence="2">
    <name type="scientific">Rhizobium leguminosarum</name>
    <dbReference type="NCBI Taxonomy" id="384"/>
    <lineage>
        <taxon>Bacteria</taxon>
        <taxon>Pseudomonadati</taxon>
        <taxon>Pseudomonadota</taxon>
        <taxon>Alphaproteobacteria</taxon>
        <taxon>Hyphomicrobiales</taxon>
        <taxon>Rhizobiaceae</taxon>
        <taxon>Rhizobium/Agrobacterium group</taxon>
        <taxon>Rhizobium</taxon>
    </lineage>
</organism>
<comment type="caution">
    <text evidence="2">The sequence shown here is derived from an EMBL/GenBank/DDBJ whole genome shotgun (WGS) entry which is preliminary data.</text>
</comment>
<reference evidence="2" key="1">
    <citation type="submission" date="2016-04" db="EMBL/GenBank/DDBJ databases">
        <title>Fast-growing isolate from the root nodules of Vavilovia formosa.</title>
        <authorList>
            <person name="Kimeklis A."/>
            <person name="Safronova V."/>
            <person name="Belimov A."/>
            <person name="Andronov E."/>
        </authorList>
    </citation>
    <scope>NUCLEOTIDE SEQUENCE [LARGE SCALE GENOMIC DNA]</scope>
    <source>
        <strain evidence="2">Vaf-46</strain>
    </source>
</reference>
<sequence>MLFSILRLLTGASVHRTVGRAKRNGIFIALAVLFLLTAYALAVTAGAIWLAGIYGPIGAALFLAACALLIAIIALVVMSIINAREARRTRERRAALESLATVGLGLIRAQPLLTAGVLAAIVAANLVGSKRED</sequence>
<feature type="transmembrane region" description="Helical" evidence="1">
    <location>
        <begin position="102"/>
        <end position="127"/>
    </location>
</feature>
<gene>
    <name evidence="2" type="ORF">A4U53_24375</name>
</gene>
<feature type="transmembrane region" description="Helical" evidence="1">
    <location>
        <begin position="57"/>
        <end position="81"/>
    </location>
</feature>
<dbReference type="AlphaFoldDB" id="A0A179BQL2"/>
<proteinExistence type="predicted"/>
<keyword evidence="1" id="KW-1133">Transmembrane helix</keyword>
<keyword evidence="1" id="KW-0812">Transmembrane</keyword>